<gene>
    <name evidence="1" type="ORF">SHALO_2213</name>
</gene>
<sequence length="334" mass="40063">MINSELLGKRILYITPKFFGYENEIKQALINEFGASVDFYDDRPSNDIWTKVFIRLQLKSLVKRKIDSYYEAIFHYIQEKVYDYILIVSPETLSQKELKIIKSLQPQAKFILYMWDSFKNKNSLHLINMFDRVLSFDDRDVEKYNLYFCPLFYSENYKNVLSKGVMTYDLCSIATAHSDRYKIITQIKNQLEESSFKIFSFLYLPSKLMYWVRKIFLKRYQYGNISDFSFYPMTQAEVVSIMSKSKTILDINHPAQHGLTMRTFEAFGMHKKLITTNVNIKKYDFYNEANILIIDRKKIIIDSKFMNTPYVFLSKELYEKYSLNRWLKYVFDCR</sequence>
<dbReference type="PATRIC" id="fig|1193502.14.peg.2241"/>
<protein>
    <submittedName>
        <fullName evidence="1">Putative liposaccharide biosynthesis protein</fullName>
    </submittedName>
</protein>
<dbReference type="EMBL" id="CP017111">
    <property type="protein sequence ID" value="AOO65974.1"/>
    <property type="molecule type" value="Genomic_DNA"/>
</dbReference>
<proteinExistence type="predicted"/>
<evidence type="ECO:0000313" key="1">
    <source>
        <dbReference type="EMBL" id="AOO65974.1"/>
    </source>
</evidence>
<keyword evidence="2" id="KW-1185">Reference proteome</keyword>
<evidence type="ECO:0000313" key="2">
    <source>
        <dbReference type="Proteomes" id="UP000094609"/>
    </source>
</evidence>
<name>A0A1D7TM48_9BACT</name>
<dbReference type="RefSeq" id="WP_069478587.1">
    <property type="nucleotide sequence ID" value="NZ_CP017111.1"/>
</dbReference>
<dbReference type="AlphaFoldDB" id="A0A1D7TM48"/>
<dbReference type="Proteomes" id="UP000094609">
    <property type="component" value="Chromosome"/>
</dbReference>
<accession>A0A1D7TM48</accession>
<organism evidence="1 2">
    <name type="scientific">Sulfurospirillum halorespirans DSM 13726</name>
    <dbReference type="NCBI Taxonomy" id="1193502"/>
    <lineage>
        <taxon>Bacteria</taxon>
        <taxon>Pseudomonadati</taxon>
        <taxon>Campylobacterota</taxon>
        <taxon>Epsilonproteobacteria</taxon>
        <taxon>Campylobacterales</taxon>
        <taxon>Sulfurospirillaceae</taxon>
        <taxon>Sulfurospirillum</taxon>
    </lineage>
</organism>
<dbReference type="KEGG" id="shal:SHALO_2213"/>
<dbReference type="STRING" id="1193502.SHALO_2213"/>
<reference evidence="2" key="1">
    <citation type="submission" date="2016-08" db="EMBL/GenBank/DDBJ databases">
        <title>Complete genome sequence of the organohalide-respiring Epsilonproteobacterium Sulfurospirillum halorespirans.</title>
        <authorList>
            <person name="Goris T."/>
            <person name="Zimmermann J."/>
            <person name="Schenz B."/>
            <person name="Lemos M."/>
            <person name="Hackermueller J."/>
            <person name="Diekert G."/>
        </authorList>
    </citation>
    <scope>NUCLEOTIDE SEQUENCE [LARGE SCALE GENOMIC DNA]</scope>
    <source>
        <strain>DSM 13726</strain>
        <strain evidence="2">PCE-M2</strain>
    </source>
</reference>